<organism evidence="1 2">
    <name type="scientific">Roseomonas genomospecies 6</name>
    <dbReference type="NCBI Taxonomy" id="214106"/>
    <lineage>
        <taxon>Bacteria</taxon>
        <taxon>Pseudomonadati</taxon>
        <taxon>Pseudomonadota</taxon>
        <taxon>Alphaproteobacteria</taxon>
        <taxon>Acetobacterales</taxon>
        <taxon>Roseomonadaceae</taxon>
        <taxon>Roseomonas</taxon>
    </lineage>
</organism>
<dbReference type="InterPro" id="IPR011231">
    <property type="entry name" value="Phage_VT1-Sakai_H0018"/>
</dbReference>
<proteinExistence type="predicted"/>
<dbReference type="Pfam" id="PF09956">
    <property type="entry name" value="Phage_cement_2"/>
    <property type="match status" value="1"/>
</dbReference>
<accession>A0A9W7KQM4</accession>
<sequence>MKNFIQAGTVVSVTAPATVTSGSLVKVGALFGVAVTDAASGAAVEISTEGVYTLPKVTTDTIAIGDKLYWDDTAKLVTKTATNNTLIGVALSVGGNPSATVNVRLNDCFGI</sequence>
<evidence type="ECO:0000313" key="2">
    <source>
        <dbReference type="Proteomes" id="UP000480854"/>
    </source>
</evidence>
<dbReference type="AlphaFoldDB" id="A0A9W7KQM4"/>
<dbReference type="Proteomes" id="UP000480854">
    <property type="component" value="Unassembled WGS sequence"/>
</dbReference>
<protein>
    <submittedName>
        <fullName evidence="1">DUF2190 family protein</fullName>
    </submittedName>
</protein>
<keyword evidence="2" id="KW-1185">Reference proteome</keyword>
<dbReference type="PIRSF" id="PIRSF030771">
    <property type="entry name" value="UCP030771"/>
    <property type="match status" value="1"/>
</dbReference>
<dbReference type="RefSeq" id="WP_149470971.1">
    <property type="nucleotide sequence ID" value="NZ_QOKW01000021.1"/>
</dbReference>
<dbReference type="EMBL" id="QOKW01000021">
    <property type="protein sequence ID" value="KAA0677779.1"/>
    <property type="molecule type" value="Genomic_DNA"/>
</dbReference>
<evidence type="ECO:0000313" key="1">
    <source>
        <dbReference type="EMBL" id="KAA0677779.1"/>
    </source>
</evidence>
<gene>
    <name evidence="1" type="ORF">DS843_21915</name>
</gene>
<dbReference type="OrthoDB" id="5365964at2"/>
<comment type="caution">
    <text evidence="1">The sequence shown here is derived from an EMBL/GenBank/DDBJ whole genome shotgun (WGS) entry which is preliminary data.</text>
</comment>
<reference evidence="1 2" key="1">
    <citation type="submission" date="2018-07" db="EMBL/GenBank/DDBJ databases">
        <title>Genome sequence of Azospirillum sp. ATCC 49961.</title>
        <authorList>
            <person name="Sant'Anna F.H."/>
            <person name="Baldani J.I."/>
            <person name="Zilli J.E."/>
            <person name="Reis V.M."/>
            <person name="Hartmann A."/>
            <person name="Cruz L."/>
            <person name="de Souza E.M."/>
            <person name="de Oliveira Pedrosa F."/>
            <person name="Passaglia L.M.P."/>
        </authorList>
    </citation>
    <scope>NUCLEOTIDE SEQUENCE [LARGE SCALE GENOMIC DNA]</scope>
    <source>
        <strain evidence="1 2">ATCC 49961</strain>
    </source>
</reference>
<name>A0A9W7KQM4_9PROT</name>